<keyword evidence="1" id="KW-1133">Transmembrane helix</keyword>
<feature type="transmembrane region" description="Helical" evidence="1">
    <location>
        <begin position="441"/>
        <end position="465"/>
    </location>
</feature>
<keyword evidence="1" id="KW-0472">Membrane</keyword>
<evidence type="ECO:0000259" key="2">
    <source>
        <dbReference type="SMART" id="SM00703"/>
    </source>
</evidence>
<feature type="transmembrane region" description="Helical" evidence="1">
    <location>
        <begin position="516"/>
        <end position="535"/>
    </location>
</feature>
<organism evidence="3 4">
    <name type="scientific">Tetranychus urticae</name>
    <name type="common">Two-spotted spider mite</name>
    <dbReference type="NCBI Taxonomy" id="32264"/>
    <lineage>
        <taxon>Eukaryota</taxon>
        <taxon>Metazoa</taxon>
        <taxon>Ecdysozoa</taxon>
        <taxon>Arthropoda</taxon>
        <taxon>Chelicerata</taxon>
        <taxon>Arachnida</taxon>
        <taxon>Acari</taxon>
        <taxon>Acariformes</taxon>
        <taxon>Trombidiformes</taxon>
        <taxon>Prostigmata</taxon>
        <taxon>Eleutherengona</taxon>
        <taxon>Raphignathae</taxon>
        <taxon>Tetranychoidea</taxon>
        <taxon>Tetranychidae</taxon>
        <taxon>Tetranychus</taxon>
    </lineage>
</organism>
<dbReference type="AlphaFoldDB" id="T1K018"/>
<reference evidence="4" key="1">
    <citation type="submission" date="2011-08" db="EMBL/GenBank/DDBJ databases">
        <authorList>
            <person name="Rombauts S."/>
        </authorList>
    </citation>
    <scope>NUCLEOTIDE SEQUENCE</scope>
    <source>
        <strain evidence="4">London</strain>
    </source>
</reference>
<keyword evidence="1" id="KW-0812">Transmembrane</keyword>
<dbReference type="InterPro" id="IPR052728">
    <property type="entry name" value="O2_lipid_transport_reg"/>
</dbReference>
<feature type="transmembrane region" description="Helical" evidence="1">
    <location>
        <begin position="485"/>
        <end position="504"/>
    </location>
</feature>
<evidence type="ECO:0000256" key="1">
    <source>
        <dbReference type="SAM" id="Phobius"/>
    </source>
</evidence>
<accession>T1K018</accession>
<reference evidence="3" key="2">
    <citation type="submission" date="2015-06" db="UniProtKB">
        <authorList>
            <consortium name="EnsemblMetazoa"/>
        </authorList>
    </citation>
    <scope>IDENTIFICATION</scope>
</reference>
<protein>
    <recommendedName>
        <fullName evidence="2">Nose resistant-to-fluoxetine protein N-terminal domain-containing protein</fullName>
    </recommendedName>
</protein>
<feature type="transmembrane region" description="Helical" evidence="1">
    <location>
        <begin position="555"/>
        <end position="575"/>
    </location>
</feature>
<feature type="transmembrane region" description="Helical" evidence="1">
    <location>
        <begin position="607"/>
        <end position="628"/>
    </location>
</feature>
<dbReference type="EMBL" id="CAEY01001131">
    <property type="status" value="NOT_ANNOTATED_CDS"/>
    <property type="molecule type" value="Genomic_DNA"/>
</dbReference>
<dbReference type="InterPro" id="IPR002656">
    <property type="entry name" value="Acyl_transf_3_dom"/>
</dbReference>
<dbReference type="SMART" id="SM00703">
    <property type="entry name" value="NRF"/>
    <property type="match status" value="1"/>
</dbReference>
<keyword evidence="4" id="KW-1185">Reference proteome</keyword>
<dbReference type="EnsemblMetazoa" id="tetur03g06100.1">
    <property type="protein sequence ID" value="tetur03g06100.1"/>
    <property type="gene ID" value="tetur03g06100"/>
</dbReference>
<dbReference type="GO" id="GO:0016747">
    <property type="term" value="F:acyltransferase activity, transferring groups other than amino-acyl groups"/>
    <property type="evidence" value="ECO:0007669"/>
    <property type="project" value="InterPro"/>
</dbReference>
<sequence length="683" mass="78655">MFQNIYMSGSTLDFVNLLKDKSFFWSALLKLDSIDNVNTTISPLCYQSIQLIINKFQQADPIGLKMIDSSASFPNGFLDGTLVDFGDFDECLSLKFPLPLRVLGNSTHEHQMTGKHCMVKVHPILDVKQYKALENSWMVKNDFPLNIGICIPSSCSTNEIQLLLSKALYSSYRIIEKPYCDEPFESSKFLNSLTTGQLISISYILAMVIMVLVASLYDFYLRFSKRKVNKIASSLSAISALLDLLSADNERFKTRKKSIDLMRFVWVVIIITAHAAFCGIEPRVIYKVARLDVDLPLFFERFHNQPLFNAAVIEGFFYIGGFVTYVSLHTMLFKGTASLGSFAINRWMRYMPGMISIMAVEQVWPLLTNGPMAAEVRDNIYKNCAKNWWKNIFFINNFDGLVNMCLTHTWYVSADIQLFLIGLAVMAILRFNRAIGVSLMYFLVILGMMLTGLTAYFENHIPAIILANKDWWGFLDFIDYSYLPTTPHLTPYFMGILVGYYFKNDSKLLNKTIEKILWLFCPIVFIVITFMPALWNTFKWEPQKYYSAAIYLTFYRFLWTFAFAWGISILTKYVIKVVKFMKEASGMSKYPTGNPASSPSSFHVTSLILGVARMYFSIYLVHSIYVRWYWTSSRQLFVYDAFNIGERTVLMVGMSIITAFFFYVLFECPFENLRTSIFKKTIE</sequence>
<dbReference type="HOGENOM" id="CLU_007874_3_0_1"/>
<dbReference type="Pfam" id="PF01757">
    <property type="entry name" value="Acyl_transf_3"/>
    <property type="match status" value="1"/>
</dbReference>
<dbReference type="Proteomes" id="UP000015104">
    <property type="component" value="Unassembled WGS sequence"/>
</dbReference>
<feature type="transmembrane region" description="Helical" evidence="1">
    <location>
        <begin position="198"/>
        <end position="220"/>
    </location>
</feature>
<feature type="transmembrane region" description="Helical" evidence="1">
    <location>
        <begin position="648"/>
        <end position="666"/>
    </location>
</feature>
<proteinExistence type="predicted"/>
<dbReference type="PANTHER" id="PTHR11161:SF0">
    <property type="entry name" value="O-ACYLTRANSFERASE LIKE PROTEIN"/>
    <property type="match status" value="1"/>
</dbReference>
<dbReference type="PANTHER" id="PTHR11161">
    <property type="entry name" value="O-ACYLTRANSFERASE"/>
    <property type="match status" value="1"/>
</dbReference>
<evidence type="ECO:0000313" key="4">
    <source>
        <dbReference type="Proteomes" id="UP000015104"/>
    </source>
</evidence>
<name>T1K018_TETUR</name>
<evidence type="ECO:0000313" key="3">
    <source>
        <dbReference type="EnsemblMetazoa" id="tetur03g06100.1"/>
    </source>
</evidence>
<feature type="transmembrane region" description="Helical" evidence="1">
    <location>
        <begin position="261"/>
        <end position="286"/>
    </location>
</feature>
<dbReference type="eggNOG" id="KOG3700">
    <property type="taxonomic scope" value="Eukaryota"/>
</dbReference>
<feature type="transmembrane region" description="Helical" evidence="1">
    <location>
        <begin position="306"/>
        <end position="326"/>
    </location>
</feature>
<dbReference type="Pfam" id="PF20146">
    <property type="entry name" value="NRF"/>
    <property type="match status" value="1"/>
</dbReference>
<dbReference type="InterPro" id="IPR006621">
    <property type="entry name" value="Nose-resist-to-fluoxetine_N"/>
</dbReference>
<feature type="domain" description="Nose resistant-to-fluoxetine protein N-terminal" evidence="2">
    <location>
        <begin position="42"/>
        <end position="182"/>
    </location>
</feature>